<dbReference type="Proteomes" id="UP001169217">
    <property type="component" value="Unassembled WGS sequence"/>
</dbReference>
<evidence type="ECO:0000256" key="1">
    <source>
        <dbReference type="SAM" id="Phobius"/>
    </source>
</evidence>
<protein>
    <recommendedName>
        <fullName evidence="4">Secreted protein</fullName>
    </recommendedName>
</protein>
<evidence type="ECO:0000313" key="3">
    <source>
        <dbReference type="Proteomes" id="UP001169217"/>
    </source>
</evidence>
<dbReference type="EMBL" id="JARUPT010001100">
    <property type="protein sequence ID" value="KAK0367770.1"/>
    <property type="molecule type" value="Genomic_DNA"/>
</dbReference>
<accession>A0ABQ9PD16</accession>
<comment type="caution">
    <text evidence="2">The sequence shown here is derived from an EMBL/GenBank/DDBJ whole genome shotgun (WGS) entry which is preliminary data.</text>
</comment>
<keyword evidence="1" id="KW-0472">Membrane</keyword>
<gene>
    <name evidence="2" type="ORF">CLIM01_14874</name>
</gene>
<evidence type="ECO:0000313" key="2">
    <source>
        <dbReference type="EMBL" id="KAK0367770.1"/>
    </source>
</evidence>
<feature type="transmembrane region" description="Helical" evidence="1">
    <location>
        <begin position="7"/>
        <end position="39"/>
    </location>
</feature>
<keyword evidence="1" id="KW-1133">Transmembrane helix</keyword>
<reference evidence="2" key="1">
    <citation type="submission" date="2023-04" db="EMBL/GenBank/DDBJ databases">
        <title>Colletotrichum limetticola genome sequence.</title>
        <authorList>
            <person name="Baroncelli R."/>
        </authorList>
    </citation>
    <scope>NUCLEOTIDE SEQUENCE</scope>
    <source>
        <strain evidence="2">KLA-Anderson</strain>
    </source>
</reference>
<name>A0ABQ9PD16_9PEZI</name>
<proteinExistence type="predicted"/>
<evidence type="ECO:0008006" key="4">
    <source>
        <dbReference type="Google" id="ProtNLM"/>
    </source>
</evidence>
<keyword evidence="3" id="KW-1185">Reference proteome</keyword>
<sequence length="98" mass="10869">MGYSLHFLLPLSISLFFSLCLGFSRPFCLSSFFFFFFFFCPPPPSDSQSLGLSTPPSALLPSASFIILSIRTSLCLFLNYISHHALIADPSSCHIHSL</sequence>
<organism evidence="2 3">
    <name type="scientific">Colletotrichum limetticola</name>
    <dbReference type="NCBI Taxonomy" id="1209924"/>
    <lineage>
        <taxon>Eukaryota</taxon>
        <taxon>Fungi</taxon>
        <taxon>Dikarya</taxon>
        <taxon>Ascomycota</taxon>
        <taxon>Pezizomycotina</taxon>
        <taxon>Sordariomycetes</taxon>
        <taxon>Hypocreomycetidae</taxon>
        <taxon>Glomerellales</taxon>
        <taxon>Glomerellaceae</taxon>
        <taxon>Colletotrichum</taxon>
        <taxon>Colletotrichum acutatum species complex</taxon>
    </lineage>
</organism>
<keyword evidence="1" id="KW-0812">Transmembrane</keyword>